<dbReference type="InterPro" id="IPR057133">
    <property type="entry name" value="Spectrin_Anc-1_2"/>
</dbReference>
<keyword evidence="1" id="KW-1133">Transmembrane helix</keyword>
<evidence type="ECO:0000256" key="1">
    <source>
        <dbReference type="SAM" id="Phobius"/>
    </source>
</evidence>
<evidence type="ECO:0000313" key="3">
    <source>
        <dbReference type="Proteomes" id="UP000035642"/>
    </source>
</evidence>
<name>A0A158P8M9_ANGCA</name>
<evidence type="ECO:0000313" key="4">
    <source>
        <dbReference type="WBParaSite" id="ACAC_0000725201-mRNA-1"/>
    </source>
</evidence>
<sequence length="1664" mass="191267">MATKFNFTLEELTDIQKKWDIYFSFCFLCSAVFLSKRLPKPFSSLSDWTAVGQSIISRPLNLPTENPQKCLVILQEMILEHNVSLFSGGLGGRSIAAEYVQPLQSRMAALVVEEPLKLATLKILHSKYALLAYLYDLDNKMKLWRLVIMLRVLRFFLFKPVMLYLTFFFYYSTYHFTYKESFSEAFRLIESKFDVLVPLLSVSARLASNQRLEMLRLKAKQLSKVGESLKVTESMEPIQWLAAVSRCISSILLSSQTSLVSTDVSRRDGNLGEAGMQGRFHMYYRAPLATSPHVPYLIRKITTKIEKLQIFYELLSGLHCYVCFQNYIKEVINRAELIVTRHETNEAEVHASLKDMADCETVLVGWNSKKLESLRKRWEAKRVELELWQVQMERVRQIRIQLIERTCAQLSIDDLKHPLLLSTNQLRVLAETVLQERLDSLKMSCEEDCRKMAQFLESTLTELVAFCPQLNERNIEAHQVLTEKMELFRRLQDYYDAVRYMRNQNNVWNTITLSEVLIKLLERCHSEWLNDALQLRRELVAISGSFFQLEFDRVNEKLVFIHTFELTKICAEQMCNELEEKAERVRQLQGPAEMVISDLSLSQLTRRYRGRFLGPVSIGRDIFELLTTEDPHKLLSTIMELKREEELENRAFDDMNEVAISDLQRLELDRISAFYFNRREQRERLILTYTYTYHDYLNSLFCVYEDKVVQFINNRAQAELLKFNENEWQQWKENVGALESILDASMRVRFRPEFADLQRKAFSLDNKISNTLGKKLEQFECWLNAVEDDLAAVELLPAGSLQTKRLSQLLSNCFSYQRLVGKLERLNVHSRDHVLQLCRRYYVLLNKLRRHSVDEASLPIHVDTLVQGVSTPSQLSVSSLASSDLIDRPGSVQSVCSSVDVARASVSSETYLERAVSDLRGRLHCIIQSYNEGPKSIRNAKEDYNLILVSLGRSNIGLRLEIQETKSKLHMEIEEEKSLFEKEQEIIVELTRLEQRVKNRDVEDLNLIEELDQLQTQMDLLHMISSKPRHFVGSDIMERELSPGRSRQKRRVLMMVTNTVTTIIQVVEKRILSIEAHSRDPVVYQKLALVKRSADNMPDIYSPDVPSNISRKGDIDKLVAAVRSAVDSAESIAFDESAKPQSLLKAAELLQYQEPVLSLLSDAAIEQANVGNADGIDLASSLTEQIRALKSIIDDRINQSGYEVSLFFLIDSEKQFHHDADQGDVSQKEESRRAFIIKSLHQLEKDVSCLENAQPFSFTSSNELVDFKQANIPSLLAKLDAITDIAIDLLPKRNDLSNRIETICGMLDDQLDEMMRFEEKTIKLQDIINDCNDKLKNRSELPIPIENIIKDVEDLSTMLATIDAIPQEDLSPRNQLARNINNVKEKVKVIFLSLLEDARERQNELRNRILTVGDGLRSVDVENPESAQKLVDSLDVELQKLRGIADSCHDFAMSFSPIASHDDLDKTLPEQIECLQKECDEKKKDIEQLIQLNRVTPEILQISECLQQQSDEIPHNLSEQQAVLVDLESKKQRLESLLQTIPDGDATEELRQRSAWDLSKLKDLLRKLGDSVGDKIAALAAFNAARKDTEDQLLLITSPESTEKTPEELKKDEDALCRLQQRFSEFDGCALDDDQRNEHAQLLDRLNKTLAAVKVCRSDIALSL</sequence>
<reference evidence="4" key="2">
    <citation type="submission" date="2016-04" db="UniProtKB">
        <authorList>
            <consortium name="WormBaseParasite"/>
        </authorList>
    </citation>
    <scope>IDENTIFICATION</scope>
</reference>
<reference evidence="3" key="1">
    <citation type="submission" date="2012-09" db="EMBL/GenBank/DDBJ databases">
        <authorList>
            <person name="Martin A.A."/>
        </authorList>
    </citation>
    <scope>NUCLEOTIDE SEQUENCE</scope>
</reference>
<organism evidence="3 4">
    <name type="scientific">Angiostrongylus cantonensis</name>
    <name type="common">Rat lungworm</name>
    <dbReference type="NCBI Taxonomy" id="6313"/>
    <lineage>
        <taxon>Eukaryota</taxon>
        <taxon>Metazoa</taxon>
        <taxon>Ecdysozoa</taxon>
        <taxon>Nematoda</taxon>
        <taxon>Chromadorea</taxon>
        <taxon>Rhabditida</taxon>
        <taxon>Rhabditina</taxon>
        <taxon>Rhabditomorpha</taxon>
        <taxon>Strongyloidea</taxon>
        <taxon>Metastrongylidae</taxon>
        <taxon>Angiostrongylus</taxon>
    </lineage>
</organism>
<feature type="domain" description="Nuclear anchorage protein 1 spectrin repeat" evidence="2">
    <location>
        <begin position="1574"/>
        <end position="1660"/>
    </location>
</feature>
<protein>
    <submittedName>
        <fullName evidence="4">DHC_N1 domain-containing protein</fullName>
    </submittedName>
</protein>
<accession>A0A158P8M9</accession>
<dbReference type="WBParaSite" id="ACAC_0000725201-mRNA-1">
    <property type="protein sequence ID" value="ACAC_0000725201-mRNA-1"/>
    <property type="gene ID" value="ACAC_0000725201"/>
</dbReference>
<keyword evidence="1" id="KW-0472">Membrane</keyword>
<keyword evidence="3" id="KW-1185">Reference proteome</keyword>
<dbReference type="STRING" id="6313.A0A158P8M9"/>
<feature type="transmembrane region" description="Helical" evidence="1">
    <location>
        <begin position="152"/>
        <end position="171"/>
    </location>
</feature>
<dbReference type="Pfam" id="PF24615">
    <property type="entry name" value="Spectrin_Anc-1_2"/>
    <property type="match status" value="1"/>
</dbReference>
<keyword evidence="1" id="KW-0812">Transmembrane</keyword>
<evidence type="ECO:0000259" key="2">
    <source>
        <dbReference type="Pfam" id="PF24615"/>
    </source>
</evidence>
<proteinExistence type="predicted"/>
<dbReference type="Proteomes" id="UP000035642">
    <property type="component" value="Unassembled WGS sequence"/>
</dbReference>